<dbReference type="AlphaFoldDB" id="A0AAJ0GEF3"/>
<protein>
    <recommendedName>
        <fullName evidence="4">Ribosome assembly protein 3</fullName>
    </recommendedName>
</protein>
<comment type="caution">
    <text evidence="10">The sequence shown here is derived from an EMBL/GenBank/DDBJ whole genome shotgun (WGS) entry which is preliminary data.</text>
</comment>
<dbReference type="PANTHER" id="PTHR28127">
    <property type="entry name" value="RIBOSOME ASSEMBLY PROTEIN 3"/>
    <property type="match status" value="1"/>
</dbReference>
<dbReference type="Proteomes" id="UP001271007">
    <property type="component" value="Unassembled WGS sequence"/>
</dbReference>
<proteinExistence type="inferred from homology"/>
<dbReference type="GO" id="GO:0030687">
    <property type="term" value="C:preribosome, large subunit precursor"/>
    <property type="evidence" value="ECO:0007669"/>
    <property type="project" value="TreeGrafter"/>
</dbReference>
<comment type="similarity">
    <text evidence="3">Belongs to the RSA3 family.</text>
</comment>
<evidence type="ECO:0000256" key="4">
    <source>
        <dbReference type="ARBA" id="ARBA00015339"/>
    </source>
</evidence>
<evidence type="ECO:0000313" key="10">
    <source>
        <dbReference type="EMBL" id="KAK3055928.1"/>
    </source>
</evidence>
<keyword evidence="11" id="KW-1185">Reference proteome</keyword>
<dbReference type="GO" id="GO:0000027">
    <property type="term" value="P:ribosomal large subunit assembly"/>
    <property type="evidence" value="ECO:0007669"/>
    <property type="project" value="TreeGrafter"/>
</dbReference>
<evidence type="ECO:0000256" key="6">
    <source>
        <dbReference type="ARBA" id="ARBA00023242"/>
    </source>
</evidence>
<evidence type="ECO:0000313" key="11">
    <source>
        <dbReference type="Proteomes" id="UP001271007"/>
    </source>
</evidence>
<evidence type="ECO:0000256" key="3">
    <source>
        <dbReference type="ARBA" id="ARBA00006256"/>
    </source>
</evidence>
<dbReference type="EMBL" id="JAWDJX010000007">
    <property type="protein sequence ID" value="KAK3055928.1"/>
    <property type="molecule type" value="Genomic_DNA"/>
</dbReference>
<name>A0AAJ0GEF3_9PEZI</name>
<reference evidence="10" key="1">
    <citation type="submission" date="2023-04" db="EMBL/GenBank/DDBJ databases">
        <title>Black Yeasts Isolated from many extreme environments.</title>
        <authorList>
            <person name="Coleine C."/>
            <person name="Stajich J.E."/>
            <person name="Selbmann L."/>
        </authorList>
    </citation>
    <scope>NUCLEOTIDE SEQUENCE</scope>
    <source>
        <strain evidence="10">CCFEE 5312</strain>
    </source>
</reference>
<feature type="domain" description="Ribosome-assembly protein 3 C-terminal" evidence="9">
    <location>
        <begin position="78"/>
        <end position="122"/>
    </location>
</feature>
<comment type="subcellular location">
    <subcellularLocation>
        <location evidence="2">Nucleus</location>
        <location evidence="2">Nucleolus</location>
    </subcellularLocation>
</comment>
<keyword evidence="7" id="KW-0687">Ribonucleoprotein</keyword>
<dbReference type="InterPro" id="IPR051898">
    <property type="entry name" value="Ribosome_Assembly_3"/>
</dbReference>
<feature type="region of interest" description="Disordered" evidence="8">
    <location>
        <begin position="1"/>
        <end position="71"/>
    </location>
</feature>
<keyword evidence="6" id="KW-0539">Nucleus</keyword>
<evidence type="ECO:0000259" key="9">
    <source>
        <dbReference type="Pfam" id="PF14615"/>
    </source>
</evidence>
<comment type="function">
    <text evidence="1">Required for efficient biogenesis of the 60S ribosomal subunit.</text>
</comment>
<dbReference type="GO" id="GO:0005730">
    <property type="term" value="C:nucleolus"/>
    <property type="evidence" value="ECO:0007669"/>
    <property type="project" value="UniProtKB-SubCell"/>
</dbReference>
<evidence type="ECO:0000256" key="5">
    <source>
        <dbReference type="ARBA" id="ARBA00022517"/>
    </source>
</evidence>
<evidence type="ECO:0000256" key="2">
    <source>
        <dbReference type="ARBA" id="ARBA00004604"/>
    </source>
</evidence>
<evidence type="ECO:0000256" key="1">
    <source>
        <dbReference type="ARBA" id="ARBA00003035"/>
    </source>
</evidence>
<sequence length="138" mass="15224">MATRDVGKKRRRNRKARTEVSSSESSSSDESPRREESDNDAPDEPVIEDTASAAAAEHNDTPEALPAKQQAIDPEQAFEDFYLKQATKEFASDLDKLRSAPDFKEGSVPVLIEALRQGRACYGVEERRRVGEGGGAER</sequence>
<feature type="compositionally biased region" description="Acidic residues" evidence="8">
    <location>
        <begin position="37"/>
        <end position="47"/>
    </location>
</feature>
<dbReference type="PANTHER" id="PTHR28127:SF1">
    <property type="entry name" value="RIBOSOME ASSEMBLY PROTEIN 3"/>
    <property type="match status" value="1"/>
</dbReference>
<organism evidence="10 11">
    <name type="scientific">Extremus antarcticus</name>
    <dbReference type="NCBI Taxonomy" id="702011"/>
    <lineage>
        <taxon>Eukaryota</taxon>
        <taxon>Fungi</taxon>
        <taxon>Dikarya</taxon>
        <taxon>Ascomycota</taxon>
        <taxon>Pezizomycotina</taxon>
        <taxon>Dothideomycetes</taxon>
        <taxon>Dothideomycetidae</taxon>
        <taxon>Mycosphaerellales</taxon>
        <taxon>Extremaceae</taxon>
        <taxon>Extremus</taxon>
    </lineage>
</organism>
<gene>
    <name evidence="10" type="ORF">LTR09_003162</name>
</gene>
<keyword evidence="5" id="KW-0690">Ribosome biogenesis</keyword>
<accession>A0AAJ0GEF3</accession>
<dbReference type="InterPro" id="IPR028217">
    <property type="entry name" value="Rsa3_C"/>
</dbReference>
<dbReference type="Pfam" id="PF14615">
    <property type="entry name" value="Rsa3"/>
    <property type="match status" value="1"/>
</dbReference>
<evidence type="ECO:0000256" key="7">
    <source>
        <dbReference type="ARBA" id="ARBA00023274"/>
    </source>
</evidence>
<evidence type="ECO:0000256" key="8">
    <source>
        <dbReference type="SAM" id="MobiDB-lite"/>
    </source>
</evidence>